<feature type="domain" description="PurM-like N-terminal" evidence="2">
    <location>
        <begin position="61"/>
        <end position="173"/>
    </location>
</feature>
<dbReference type="InterPro" id="IPR010918">
    <property type="entry name" value="PurM-like_C_dom"/>
</dbReference>
<dbReference type="PANTHER" id="PTHR30303">
    <property type="entry name" value="HYDROGENASE ISOENZYMES FORMATION PROTEIN HYPE"/>
    <property type="match status" value="1"/>
</dbReference>
<dbReference type="InterPro" id="IPR016188">
    <property type="entry name" value="PurM-like_N"/>
</dbReference>
<keyword evidence="5" id="KW-1185">Reference proteome</keyword>
<evidence type="ECO:0000259" key="2">
    <source>
        <dbReference type="Pfam" id="PF00586"/>
    </source>
</evidence>
<reference evidence="5" key="1">
    <citation type="journal article" date="2019" name="Int. J. Syst. Evol. Microbiol.">
        <title>The Global Catalogue of Microorganisms (GCM) 10K type strain sequencing project: providing services to taxonomists for standard genome sequencing and annotation.</title>
        <authorList>
            <consortium name="The Broad Institute Genomics Platform"/>
            <consortium name="The Broad Institute Genome Sequencing Center for Infectious Disease"/>
            <person name="Wu L."/>
            <person name="Ma J."/>
        </authorList>
    </citation>
    <scope>NUCLEOTIDE SEQUENCE [LARGE SCALE GENOMIC DNA]</scope>
    <source>
        <strain evidence="5">JCM 16925</strain>
    </source>
</reference>
<accession>A0ABP7UYA5</accession>
<evidence type="ECO:0000313" key="5">
    <source>
        <dbReference type="Proteomes" id="UP001499984"/>
    </source>
</evidence>
<evidence type="ECO:0000313" key="4">
    <source>
        <dbReference type="EMBL" id="GAA4055243.1"/>
    </source>
</evidence>
<organism evidence="4 5">
    <name type="scientific">Streptomyces shaanxiensis</name>
    <dbReference type="NCBI Taxonomy" id="653357"/>
    <lineage>
        <taxon>Bacteria</taxon>
        <taxon>Bacillati</taxon>
        <taxon>Actinomycetota</taxon>
        <taxon>Actinomycetes</taxon>
        <taxon>Kitasatosporales</taxon>
        <taxon>Streptomycetaceae</taxon>
        <taxon>Streptomyces</taxon>
    </lineage>
</organism>
<dbReference type="PANTHER" id="PTHR30303:SF0">
    <property type="entry name" value="CARBAMOYL DEHYDRATASE HYPE"/>
    <property type="match status" value="1"/>
</dbReference>
<dbReference type="Pfam" id="PF02769">
    <property type="entry name" value="AIRS_C"/>
    <property type="match status" value="1"/>
</dbReference>
<dbReference type="CDD" id="cd02197">
    <property type="entry name" value="HypE"/>
    <property type="match status" value="1"/>
</dbReference>
<dbReference type="RefSeq" id="WP_345012470.1">
    <property type="nucleotide sequence ID" value="NZ_BAAAZY010000010.1"/>
</dbReference>
<dbReference type="Gene3D" id="3.30.1330.10">
    <property type="entry name" value="PurM-like, N-terminal domain"/>
    <property type="match status" value="1"/>
</dbReference>
<dbReference type="PIRSF" id="PIRSF005644">
    <property type="entry name" value="Hdrgns_mtr_HypE"/>
    <property type="match status" value="1"/>
</dbReference>
<comment type="similarity">
    <text evidence="1">Belongs to the HypE family.</text>
</comment>
<dbReference type="InterPro" id="IPR036676">
    <property type="entry name" value="PurM-like_C_sf"/>
</dbReference>
<evidence type="ECO:0000256" key="1">
    <source>
        <dbReference type="ARBA" id="ARBA00006243"/>
    </source>
</evidence>
<sequence>MSETTDLPAPSLDVEGWTCPAPLRDRPRVVMGHGGGGALSAELVQQIFAPSYGGETLSQMGDAAVLSLGGARLAFSTDSYVVRPLFFPGGSIGDLAVNGTVNDLAMSGARAAYLSCGFILEEGVELDTVTRVAEALGAAARTAGVEVATGDTKVVEAGHGDGIYLNTAGIGVVPAGVDLRPQRVVPGDVVIVSGAIGVHGVAIMSVREGLEFGVEIESDCAALGGLVEAMLAVTPDLHVLRDPTRGGLAASLNEIAAASGAGVVIRERDVPVPPAVANACAILGLDPMYIANEGKLVAFVPREHADAVLAAMRAHPLGADAAIIGEAVESHPGMLVARTGLGGTRVVDLPLGEQLPRIC</sequence>
<proteinExistence type="inferred from homology"/>
<evidence type="ECO:0000259" key="3">
    <source>
        <dbReference type="Pfam" id="PF02769"/>
    </source>
</evidence>
<dbReference type="NCBIfam" id="TIGR02124">
    <property type="entry name" value="hypE"/>
    <property type="match status" value="1"/>
</dbReference>
<name>A0ABP7UYA5_9ACTN</name>
<feature type="domain" description="PurM-like C-terminal" evidence="3">
    <location>
        <begin position="186"/>
        <end position="331"/>
    </location>
</feature>
<gene>
    <name evidence="4" type="primary">hypE</name>
    <name evidence="4" type="ORF">GCM10022233_28650</name>
</gene>
<dbReference type="InterPro" id="IPR011854">
    <property type="entry name" value="HypE"/>
</dbReference>
<dbReference type="Gene3D" id="3.90.650.10">
    <property type="entry name" value="PurM-like C-terminal domain"/>
    <property type="match status" value="1"/>
</dbReference>
<dbReference type="EMBL" id="BAAAZY010000010">
    <property type="protein sequence ID" value="GAA4055243.1"/>
    <property type="molecule type" value="Genomic_DNA"/>
</dbReference>
<dbReference type="SUPFAM" id="SSF56042">
    <property type="entry name" value="PurM C-terminal domain-like"/>
    <property type="match status" value="1"/>
</dbReference>
<comment type="caution">
    <text evidence="4">The sequence shown here is derived from an EMBL/GenBank/DDBJ whole genome shotgun (WGS) entry which is preliminary data.</text>
</comment>
<dbReference type="Proteomes" id="UP001499984">
    <property type="component" value="Unassembled WGS sequence"/>
</dbReference>
<protein>
    <submittedName>
        <fullName evidence="4">Hydrogenase expression/formation protein HypE</fullName>
    </submittedName>
</protein>
<dbReference type="InterPro" id="IPR036921">
    <property type="entry name" value="PurM-like_N_sf"/>
</dbReference>
<dbReference type="Pfam" id="PF00586">
    <property type="entry name" value="AIRS"/>
    <property type="match status" value="1"/>
</dbReference>
<dbReference type="SUPFAM" id="SSF55326">
    <property type="entry name" value="PurM N-terminal domain-like"/>
    <property type="match status" value="1"/>
</dbReference>